<accession>A0A409XXU0</accession>
<evidence type="ECO:0008006" key="4">
    <source>
        <dbReference type="Google" id="ProtNLM"/>
    </source>
</evidence>
<feature type="signal peptide" evidence="1">
    <location>
        <begin position="1"/>
        <end position="27"/>
    </location>
</feature>
<keyword evidence="3" id="KW-1185">Reference proteome</keyword>
<protein>
    <recommendedName>
        <fullName evidence="4">Secreted protein</fullName>
    </recommendedName>
</protein>
<organism evidence="2 3">
    <name type="scientific">Psilocybe cyanescens</name>
    <dbReference type="NCBI Taxonomy" id="93625"/>
    <lineage>
        <taxon>Eukaryota</taxon>
        <taxon>Fungi</taxon>
        <taxon>Dikarya</taxon>
        <taxon>Basidiomycota</taxon>
        <taxon>Agaricomycotina</taxon>
        <taxon>Agaricomycetes</taxon>
        <taxon>Agaricomycetidae</taxon>
        <taxon>Agaricales</taxon>
        <taxon>Agaricineae</taxon>
        <taxon>Strophariaceae</taxon>
        <taxon>Psilocybe</taxon>
    </lineage>
</organism>
<dbReference type="Proteomes" id="UP000283269">
    <property type="component" value="Unassembled WGS sequence"/>
</dbReference>
<keyword evidence="1" id="KW-0732">Signal</keyword>
<sequence>MPCFDFLGTSFLGAFSLLVLASPRAAAAAVLGTINWSKCTSRGAGTTALHDSSSVITNDTDADKNNVLQCRGPSRRAWR</sequence>
<evidence type="ECO:0000313" key="2">
    <source>
        <dbReference type="EMBL" id="PPQ95556.1"/>
    </source>
</evidence>
<proteinExistence type="predicted"/>
<evidence type="ECO:0000313" key="3">
    <source>
        <dbReference type="Proteomes" id="UP000283269"/>
    </source>
</evidence>
<name>A0A409XXU0_PSICY</name>
<gene>
    <name evidence="2" type="ORF">CVT25_000830</name>
</gene>
<comment type="caution">
    <text evidence="2">The sequence shown here is derived from an EMBL/GenBank/DDBJ whole genome shotgun (WGS) entry which is preliminary data.</text>
</comment>
<evidence type="ECO:0000256" key="1">
    <source>
        <dbReference type="SAM" id="SignalP"/>
    </source>
</evidence>
<dbReference type="EMBL" id="NHYD01000035">
    <property type="protein sequence ID" value="PPQ95556.1"/>
    <property type="molecule type" value="Genomic_DNA"/>
</dbReference>
<feature type="chain" id="PRO_5019367730" description="Secreted protein" evidence="1">
    <location>
        <begin position="28"/>
        <end position="79"/>
    </location>
</feature>
<dbReference type="InParanoid" id="A0A409XXU0"/>
<reference evidence="2 3" key="1">
    <citation type="journal article" date="2018" name="Evol. Lett.">
        <title>Horizontal gene cluster transfer increased hallucinogenic mushroom diversity.</title>
        <authorList>
            <person name="Reynolds H.T."/>
            <person name="Vijayakumar V."/>
            <person name="Gluck-Thaler E."/>
            <person name="Korotkin H.B."/>
            <person name="Matheny P.B."/>
            <person name="Slot J.C."/>
        </authorList>
    </citation>
    <scope>NUCLEOTIDE SEQUENCE [LARGE SCALE GENOMIC DNA]</scope>
    <source>
        <strain evidence="2 3">2631</strain>
    </source>
</reference>
<dbReference type="AlphaFoldDB" id="A0A409XXU0"/>